<evidence type="ECO:0000313" key="2">
    <source>
        <dbReference type="EMBL" id="XDO97435.1"/>
    </source>
</evidence>
<dbReference type="AlphaFoldDB" id="A0AB39KU23"/>
<protein>
    <submittedName>
        <fullName evidence="2">Uncharacterized protein</fullName>
    </submittedName>
</protein>
<name>A0AB39KU23_9CAUL</name>
<evidence type="ECO:0000256" key="1">
    <source>
        <dbReference type="SAM" id="MobiDB-lite"/>
    </source>
</evidence>
<accession>A0AB39KU23</accession>
<organism evidence="2">
    <name type="scientific">Caulobacter sp. 73W</name>
    <dbReference type="NCBI Taxonomy" id="3161137"/>
    <lineage>
        <taxon>Bacteria</taxon>
        <taxon>Pseudomonadati</taxon>
        <taxon>Pseudomonadota</taxon>
        <taxon>Alphaproteobacteria</taxon>
        <taxon>Caulobacterales</taxon>
        <taxon>Caulobacteraceae</taxon>
        <taxon>Caulobacter</taxon>
    </lineage>
</organism>
<sequence>MKPPVKRLSDLKGGAPAVSPGTYAPPSPRVSRQKKAKVLTPEEKAAFLASRPDLTS</sequence>
<dbReference type="RefSeq" id="WP_369060645.1">
    <property type="nucleotide sequence ID" value="NZ_CP158375.1"/>
</dbReference>
<gene>
    <name evidence="2" type="ORF">ABOZ73_03170</name>
</gene>
<dbReference type="EMBL" id="CP158375">
    <property type="protein sequence ID" value="XDO97435.1"/>
    <property type="molecule type" value="Genomic_DNA"/>
</dbReference>
<proteinExistence type="predicted"/>
<feature type="region of interest" description="Disordered" evidence="1">
    <location>
        <begin position="1"/>
        <end position="56"/>
    </location>
</feature>
<reference evidence="2" key="1">
    <citation type="submission" date="2024-06" db="EMBL/GenBank/DDBJ databases">
        <title>Caulobacter inopinatus, sp. nov.</title>
        <authorList>
            <person name="Donachie S.P."/>
        </authorList>
    </citation>
    <scope>NUCLEOTIDE SEQUENCE</scope>
    <source>
        <strain evidence="2">73W</strain>
    </source>
</reference>